<dbReference type="STRING" id="233100.SAMN05216526_0490"/>
<evidence type="ECO:0008006" key="3">
    <source>
        <dbReference type="Google" id="ProtNLM"/>
    </source>
</evidence>
<proteinExistence type="predicted"/>
<dbReference type="Proteomes" id="UP000223759">
    <property type="component" value="Unassembled WGS sequence"/>
</dbReference>
<dbReference type="RefSeq" id="WP_076754611.1">
    <property type="nucleotide sequence ID" value="NZ_CP023018.1"/>
</dbReference>
<dbReference type="Pfam" id="PF13671">
    <property type="entry name" value="AAA_33"/>
    <property type="match status" value="1"/>
</dbReference>
<dbReference type="SUPFAM" id="SSF52540">
    <property type="entry name" value="P-loop containing nucleoside triphosphate hydrolases"/>
    <property type="match status" value="1"/>
</dbReference>
<dbReference type="SUPFAM" id="SSF56112">
    <property type="entry name" value="Protein kinase-like (PK-like)"/>
    <property type="match status" value="1"/>
</dbReference>
<accession>A0A1R3VSJ8</accession>
<gene>
    <name evidence="1" type="ORF">SAMN05216526_0490</name>
</gene>
<keyword evidence="2" id="KW-1185">Reference proteome</keyword>
<evidence type="ECO:0000313" key="2">
    <source>
        <dbReference type="Proteomes" id="UP000223759"/>
    </source>
</evidence>
<dbReference type="EMBL" id="FTPK01000001">
    <property type="protein sequence ID" value="SIT66135.1"/>
    <property type="molecule type" value="Genomic_DNA"/>
</dbReference>
<dbReference type="InterPro" id="IPR011009">
    <property type="entry name" value="Kinase-like_dom_sf"/>
</dbReference>
<dbReference type="Gene3D" id="3.40.50.300">
    <property type="entry name" value="P-loop containing nucleotide triphosphate hydrolases"/>
    <property type="match status" value="1"/>
</dbReference>
<dbReference type="PANTHER" id="PTHR43883">
    <property type="entry name" value="SLR0207 PROTEIN"/>
    <property type="match status" value="1"/>
</dbReference>
<reference evidence="1 2" key="1">
    <citation type="submission" date="2017-01" db="EMBL/GenBank/DDBJ databases">
        <authorList>
            <person name="Mah S.A."/>
            <person name="Swanson W.J."/>
            <person name="Moy G.W."/>
            <person name="Vacquier V.D."/>
        </authorList>
    </citation>
    <scope>NUCLEOTIDE SEQUENCE [LARGE SCALE GENOMIC DNA]</scope>
    <source>
        <strain evidence="1 2">M9</strain>
    </source>
</reference>
<sequence length="520" mass="58078">MHAHQTLITALHNPDCYPHPVASVEKVETHISTVLLAGDFAYKIKKPLNLGFLDFTTLEQRKTCCDEELRLNSRLAPDIYLDVIAITGSPNAPQFNGSGEAFEYAVRMRRFDTQQTLDRLQAASGIDLALMDAIADGMAAFHETAAKSHPELPHGHPTQVMQPMRDNFTQTAPLLRDPQRLEQLERLRVWTEATYAELEPVLAARQAAGFVRECHGDLHLGNIALIAGQPVPFDGIEFNADMRWIDVISEMGFLTMDLQARGMPQHAWRVLNAWLSRSGDYQGLVLLNFYQVYRAMVRAKVTGIRLSQDDLDPQTRATLEGQVYAYLDLAERFTEPRQPALLIMHGLSGSGKTHISQQLLQELGLIRLRSDTERKRLAGVPAEQSAASEPGTGLYSESQNARTYAQLEQLTDSVLDAGFDVIVDATFSRFADRQRFFQLAQGKAYGFGILECQASVETLRARIEKRQAEGHDASDADLRVLEKQLQNATPFQADEPILIIDSQQPLDLEAITQLMGGKQR</sequence>
<dbReference type="AlphaFoldDB" id="A0A1R3VSJ8"/>
<dbReference type="PANTHER" id="PTHR43883:SF1">
    <property type="entry name" value="GLUCONOKINASE"/>
    <property type="match status" value="1"/>
</dbReference>
<dbReference type="InterPro" id="IPR052732">
    <property type="entry name" value="Cell-binding_unc_protein"/>
</dbReference>
<protein>
    <recommendedName>
        <fullName evidence="3">Aminoglycoside phosphotransferase domain-containing protein</fullName>
    </recommendedName>
</protein>
<name>A0A1R3VSJ8_9GAMM</name>
<evidence type="ECO:0000313" key="1">
    <source>
        <dbReference type="EMBL" id="SIT66135.1"/>
    </source>
</evidence>
<dbReference type="InterPro" id="IPR027417">
    <property type="entry name" value="P-loop_NTPase"/>
</dbReference>
<organism evidence="1 2">
    <name type="scientific">Ectothiorhodosinus mongolicus</name>
    <dbReference type="NCBI Taxonomy" id="233100"/>
    <lineage>
        <taxon>Bacteria</taxon>
        <taxon>Pseudomonadati</taxon>
        <taxon>Pseudomonadota</taxon>
        <taxon>Gammaproteobacteria</taxon>
        <taxon>Chromatiales</taxon>
        <taxon>Ectothiorhodospiraceae</taxon>
        <taxon>Ectothiorhodosinus</taxon>
    </lineage>
</organism>